<dbReference type="InterPro" id="IPR036259">
    <property type="entry name" value="MFS_trans_sf"/>
</dbReference>
<evidence type="ECO:0000256" key="1">
    <source>
        <dbReference type="ARBA" id="ARBA00004141"/>
    </source>
</evidence>
<dbReference type="InterPro" id="IPR020846">
    <property type="entry name" value="MFS_dom"/>
</dbReference>
<evidence type="ECO:0000313" key="7">
    <source>
        <dbReference type="EMBL" id="SSX31182.1"/>
    </source>
</evidence>
<reference evidence="7" key="1">
    <citation type="submission" date="2018-07" db="EMBL/GenBank/DDBJ databases">
        <authorList>
            <person name="Quirk P.G."/>
            <person name="Krulwich T.A."/>
        </authorList>
    </citation>
    <scope>NUCLEOTIDE SEQUENCE</scope>
</reference>
<keyword evidence="2 5" id="KW-0812">Transmembrane</keyword>
<feature type="transmembrane region" description="Helical" evidence="5">
    <location>
        <begin position="446"/>
        <end position="464"/>
    </location>
</feature>
<evidence type="ECO:0000259" key="6">
    <source>
        <dbReference type="PROSITE" id="PS50850"/>
    </source>
</evidence>
<feature type="transmembrane region" description="Helical" evidence="5">
    <location>
        <begin position="164"/>
        <end position="185"/>
    </location>
</feature>
<dbReference type="PROSITE" id="PS50850">
    <property type="entry name" value="MFS"/>
    <property type="match status" value="1"/>
</dbReference>
<dbReference type="AlphaFoldDB" id="A0A336ML99"/>
<feature type="transmembrane region" description="Helical" evidence="5">
    <location>
        <begin position="217"/>
        <end position="235"/>
    </location>
</feature>
<dbReference type="OMA" id="VYSARIW"/>
<evidence type="ECO:0000256" key="3">
    <source>
        <dbReference type="ARBA" id="ARBA00022989"/>
    </source>
</evidence>
<feature type="transmembrane region" description="Helical" evidence="5">
    <location>
        <begin position="137"/>
        <end position="158"/>
    </location>
</feature>
<feature type="transmembrane region" description="Helical" evidence="5">
    <location>
        <begin position="421"/>
        <end position="440"/>
    </location>
</feature>
<sequence length="571" mass="64002">MLDIDLMLSKCGDFHRYQWLLLGLFCVINILSAMQYYSQTMISFVPNHWCFNNPPAEKVPFIEDLRLLQNNNYSCFPVDQLLIDHNNDVSSSRQLRHHDAAKPNNFTCSEWIYDHDYGYISMTSELNWICNDAWKSFLGQSMFFVGSVFGTLIFGILADKVGRLPILVIVYLISFLGNILTIFATDVDLFSLCRLIAGMATDSNFVLMYILGKVTHILRRNFLYLILCFIVMEYIRPSMRTFGLNICIGVFYCLGSMITPWIAASLGDWKLFLLAVAIPSLLVPTFYFLIPESAQWLISKQKIDEAIKSFQKIAKLNSKVLDPVTIEEFRENAKNIHKINDTENVNLLSLFKTPRLRKNTLILFFKSMVITLCYDAISKNVEGLGLSPFVMFTLSSATILPACLVLLALQDKIGRKAMASSSLFVSGIFTAATGIAIVYQQEKRDPVLLASLAMLGRFGVTVAYNSGAQYAAELIPTCVRAQGVSAAHVAGYALTFFSSYILYTGNFFLALPPLILGGLSIAGAFLCLLLPETLNRPTPVTLEDGENFGKDEPIFYFSCFEKPTESNTNLS</sequence>
<protein>
    <submittedName>
        <fullName evidence="7">CSON003405 protein</fullName>
    </submittedName>
</protein>
<dbReference type="VEuPathDB" id="VectorBase:CSON003405"/>
<proteinExistence type="predicted"/>
<feature type="transmembrane region" description="Helical" evidence="5">
    <location>
        <begin position="484"/>
        <end position="503"/>
    </location>
</feature>
<feature type="transmembrane region" description="Helical" evidence="5">
    <location>
        <begin position="360"/>
        <end position="377"/>
    </location>
</feature>
<dbReference type="Pfam" id="PF00083">
    <property type="entry name" value="Sugar_tr"/>
    <property type="match status" value="1"/>
</dbReference>
<dbReference type="Gene3D" id="1.20.1250.20">
    <property type="entry name" value="MFS general substrate transporter like domains"/>
    <property type="match status" value="1"/>
</dbReference>
<feature type="domain" description="Major facilitator superfamily (MFS) profile" evidence="6">
    <location>
        <begin position="65"/>
        <end position="535"/>
    </location>
</feature>
<organism evidence="7">
    <name type="scientific">Culicoides sonorensis</name>
    <name type="common">Biting midge</name>
    <dbReference type="NCBI Taxonomy" id="179676"/>
    <lineage>
        <taxon>Eukaryota</taxon>
        <taxon>Metazoa</taxon>
        <taxon>Ecdysozoa</taxon>
        <taxon>Arthropoda</taxon>
        <taxon>Hexapoda</taxon>
        <taxon>Insecta</taxon>
        <taxon>Pterygota</taxon>
        <taxon>Neoptera</taxon>
        <taxon>Endopterygota</taxon>
        <taxon>Diptera</taxon>
        <taxon>Nematocera</taxon>
        <taxon>Chironomoidea</taxon>
        <taxon>Ceratopogonidae</taxon>
        <taxon>Ceratopogoninae</taxon>
        <taxon>Culicoides</taxon>
        <taxon>Monoculicoides</taxon>
    </lineage>
</organism>
<feature type="transmembrane region" description="Helical" evidence="5">
    <location>
        <begin position="269"/>
        <end position="290"/>
    </location>
</feature>
<feature type="transmembrane region" description="Helical" evidence="5">
    <location>
        <begin position="389"/>
        <end position="409"/>
    </location>
</feature>
<dbReference type="GO" id="GO:0016020">
    <property type="term" value="C:membrane"/>
    <property type="evidence" value="ECO:0007669"/>
    <property type="project" value="UniProtKB-SubCell"/>
</dbReference>
<dbReference type="SUPFAM" id="SSF103473">
    <property type="entry name" value="MFS general substrate transporter"/>
    <property type="match status" value="1"/>
</dbReference>
<feature type="transmembrane region" description="Helical" evidence="5">
    <location>
        <begin position="242"/>
        <end position="263"/>
    </location>
</feature>
<name>A0A336ML99_CULSO</name>
<evidence type="ECO:0000256" key="5">
    <source>
        <dbReference type="SAM" id="Phobius"/>
    </source>
</evidence>
<dbReference type="EMBL" id="UFQT01001615">
    <property type="protein sequence ID" value="SSX31182.1"/>
    <property type="molecule type" value="Genomic_DNA"/>
</dbReference>
<keyword evidence="4 5" id="KW-0472">Membrane</keyword>
<dbReference type="GO" id="GO:0022857">
    <property type="term" value="F:transmembrane transporter activity"/>
    <property type="evidence" value="ECO:0007669"/>
    <property type="project" value="InterPro"/>
</dbReference>
<comment type="subcellular location">
    <subcellularLocation>
        <location evidence="1">Membrane</location>
        <topology evidence="1">Multi-pass membrane protein</topology>
    </subcellularLocation>
</comment>
<keyword evidence="3 5" id="KW-1133">Transmembrane helix</keyword>
<dbReference type="InterPro" id="IPR005828">
    <property type="entry name" value="MFS_sugar_transport-like"/>
</dbReference>
<evidence type="ECO:0000256" key="4">
    <source>
        <dbReference type="ARBA" id="ARBA00023136"/>
    </source>
</evidence>
<dbReference type="PANTHER" id="PTHR24064">
    <property type="entry name" value="SOLUTE CARRIER FAMILY 22 MEMBER"/>
    <property type="match status" value="1"/>
</dbReference>
<feature type="transmembrane region" description="Helical" evidence="5">
    <location>
        <begin position="509"/>
        <end position="530"/>
    </location>
</feature>
<evidence type="ECO:0000256" key="2">
    <source>
        <dbReference type="ARBA" id="ARBA00022692"/>
    </source>
</evidence>
<accession>A0A336ML99</accession>
<gene>
    <name evidence="7" type="primary">CSON003405</name>
</gene>
<feature type="transmembrane region" description="Helical" evidence="5">
    <location>
        <begin position="17"/>
        <end position="37"/>
    </location>
</feature>